<dbReference type="AlphaFoldDB" id="A0A9Q8T369"/>
<keyword evidence="3" id="KW-1185">Reference proteome</keyword>
<feature type="region of interest" description="Disordered" evidence="1">
    <location>
        <begin position="484"/>
        <end position="510"/>
    </location>
</feature>
<protein>
    <submittedName>
        <fullName evidence="2">Uncharacterized protein</fullName>
    </submittedName>
</protein>
<gene>
    <name evidence="2" type="ORF">CLUP02_13693</name>
</gene>
<evidence type="ECO:0000313" key="3">
    <source>
        <dbReference type="Proteomes" id="UP000830671"/>
    </source>
</evidence>
<dbReference type="KEGG" id="clup:CLUP02_13693"/>
<feature type="region of interest" description="Disordered" evidence="1">
    <location>
        <begin position="230"/>
        <end position="255"/>
    </location>
</feature>
<accession>A0A9Q8T369</accession>
<proteinExistence type="predicted"/>
<name>A0A9Q8T369_9PEZI</name>
<reference evidence="2" key="1">
    <citation type="journal article" date="2021" name="Mol. Plant Microbe Interact.">
        <title>Complete Genome Sequence of the Plant-Pathogenic Fungus Colletotrichum lupini.</title>
        <authorList>
            <person name="Baroncelli R."/>
            <person name="Pensec F."/>
            <person name="Da Lio D."/>
            <person name="Boufleur T."/>
            <person name="Vicente I."/>
            <person name="Sarrocco S."/>
            <person name="Picot A."/>
            <person name="Baraldi E."/>
            <person name="Sukno S."/>
            <person name="Thon M."/>
            <person name="Le Floch G."/>
        </authorList>
    </citation>
    <scope>NUCLEOTIDE SEQUENCE</scope>
    <source>
        <strain evidence="2">IMI 504893</strain>
    </source>
</reference>
<sequence>MGGTLAYVQDSSNLLAPSNGPQLKLNGPLEANCGLRAAMHSAHALFLFSAKPIIAYIHYNVGPVSWLQGSVLRTAAITKPRHIETLHGMASIEHFAQAQQCSNLSQTGTIKLLRQMFRSTPKCCICTHSLYLYLLNSLDSVEGLYITAHLSGTCLTGNMVPRPLTLLRMYELQPPATMGSYRCAIPSIISFHPTHYVAGSRPFTVPIEPERSERQTNRRRNILLSLRIESRPRPGSPSNHTSKVPCERHVPPRSRQEMSRITWDIPLISRANAYRDPSSRRLIPLPHHNVDHPRILPNETRHLSEPMHSTNLSIRIPISASTRTYEGLSPGMDGTIFLATPSDSVRMFRDHLIRSFPPSRPLSWNLPFRFLACHRWPSLEPELRPLFPSAFEDLRPYFAWSLGKLLNDVPGRWSLDRDRCCRCLHRITTRPTVMRFRYRYQVRPIPGRKPFRQTLLNSAYPGPSAEWPKPTYFFVIDLPSGPVQAKDETRPPHGQWNSISSGGSDRDASRCTVVSLPGKRLSRSSGSHQEFPATGQHYDSGTKFTCPGPAATKIGCISGVQNAPAQVETDPLTQPHGSRFSQPDALLTAPTLSSFMADHRATYPSPLLSDSGIIGSRLSGSMSYSCQVALVSLMAVGRLQSAPIPTRPGKAAIRIVVVSQTQPRLPLWPTLPKTGMKLAGSMGSVGILQRPLSGFSFHEWPERAAPKLDRVAMLWMKRVSTAIFGDKKQTARPKGFGIRLLSSCRSCVSTKEAVI</sequence>
<dbReference type="Proteomes" id="UP000830671">
    <property type="component" value="Chromosome 7"/>
</dbReference>
<dbReference type="GeneID" id="73347640"/>
<dbReference type="EMBL" id="CP019479">
    <property type="protein sequence ID" value="UQC88170.1"/>
    <property type="molecule type" value="Genomic_DNA"/>
</dbReference>
<evidence type="ECO:0000313" key="2">
    <source>
        <dbReference type="EMBL" id="UQC88170.1"/>
    </source>
</evidence>
<organism evidence="2 3">
    <name type="scientific">Colletotrichum lupini</name>
    <dbReference type="NCBI Taxonomy" id="145971"/>
    <lineage>
        <taxon>Eukaryota</taxon>
        <taxon>Fungi</taxon>
        <taxon>Dikarya</taxon>
        <taxon>Ascomycota</taxon>
        <taxon>Pezizomycotina</taxon>
        <taxon>Sordariomycetes</taxon>
        <taxon>Hypocreomycetidae</taxon>
        <taxon>Glomerellales</taxon>
        <taxon>Glomerellaceae</taxon>
        <taxon>Colletotrichum</taxon>
        <taxon>Colletotrichum acutatum species complex</taxon>
    </lineage>
</organism>
<feature type="compositionally biased region" description="Basic and acidic residues" evidence="1">
    <location>
        <begin position="245"/>
        <end position="255"/>
    </location>
</feature>
<dbReference type="RefSeq" id="XP_049149776.1">
    <property type="nucleotide sequence ID" value="XM_049292630.1"/>
</dbReference>
<evidence type="ECO:0000256" key="1">
    <source>
        <dbReference type="SAM" id="MobiDB-lite"/>
    </source>
</evidence>